<dbReference type="Proteomes" id="UP001560685">
    <property type="component" value="Unassembled WGS sequence"/>
</dbReference>
<evidence type="ECO:0000313" key="2">
    <source>
        <dbReference type="EMBL" id="MEX6634127.1"/>
    </source>
</evidence>
<feature type="transmembrane region" description="Helical" evidence="1">
    <location>
        <begin position="99"/>
        <end position="118"/>
    </location>
</feature>
<keyword evidence="1" id="KW-1133">Transmembrane helix</keyword>
<evidence type="ECO:0000313" key="3">
    <source>
        <dbReference type="Proteomes" id="UP001560685"/>
    </source>
</evidence>
<gene>
    <name evidence="2" type="ORF">ABFZ84_11280</name>
</gene>
<keyword evidence="3" id="KW-1185">Reference proteome</keyword>
<dbReference type="RefSeq" id="WP_369314117.1">
    <property type="nucleotide sequence ID" value="NZ_JBEHZE010000001.1"/>
</dbReference>
<accession>A0ABV3Z9R0</accession>
<keyword evidence="1" id="KW-0472">Membrane</keyword>
<evidence type="ECO:0000256" key="1">
    <source>
        <dbReference type="SAM" id="Phobius"/>
    </source>
</evidence>
<keyword evidence="1" id="KW-0812">Transmembrane</keyword>
<organism evidence="2 3">
    <name type="scientific">Hyphococcus lacteus</name>
    <dbReference type="NCBI Taxonomy" id="3143536"/>
    <lineage>
        <taxon>Bacteria</taxon>
        <taxon>Pseudomonadati</taxon>
        <taxon>Pseudomonadota</taxon>
        <taxon>Alphaproteobacteria</taxon>
        <taxon>Parvularculales</taxon>
        <taxon>Parvularculaceae</taxon>
        <taxon>Hyphococcus</taxon>
    </lineage>
</organism>
<comment type="caution">
    <text evidence="2">The sequence shown here is derived from an EMBL/GenBank/DDBJ whole genome shotgun (WGS) entry which is preliminary data.</text>
</comment>
<proteinExistence type="predicted"/>
<protein>
    <submittedName>
        <fullName evidence="2">Uncharacterized protein</fullName>
    </submittedName>
</protein>
<dbReference type="EMBL" id="JBEHZE010000001">
    <property type="protein sequence ID" value="MEX6634127.1"/>
    <property type="molecule type" value="Genomic_DNA"/>
</dbReference>
<feature type="transmembrane region" description="Helical" evidence="1">
    <location>
        <begin position="20"/>
        <end position="37"/>
    </location>
</feature>
<feature type="transmembrane region" description="Helical" evidence="1">
    <location>
        <begin position="67"/>
        <end position="87"/>
    </location>
</feature>
<sequence length="283" mass="30620">MPYGVKQGVKSPGDYKFADIMGLALSGSAGIIAALVTDFQQSGEASALYTINQWIVQLGSAFGFGSIPLWMVVVGLTAVGAGSVFYFQPITRQGAFAQGFGLLAVLMTAIPSNLAGGLQGINDDLPGLEPASVSREASNGGRIYKASYSQATITQIQDRRGAAKYDVHLTVNFPNGLPADIDTMIRQGTLRGRLHNEDTKETWNLFRTSGATVRKRGNSIVIHCGVPARSESGRLWVRVEAAGYSIELESYEATTRNVADWTIDMQPSSTPLFVQRLRKSYWF</sequence>
<name>A0ABV3Z9R0_9PROT</name>
<reference evidence="2 3" key="1">
    <citation type="submission" date="2024-05" db="EMBL/GenBank/DDBJ databases">
        <title>Three bacterial strains, DH-69, EH-24, and ECK-19 isolated from coastal sediments.</title>
        <authorList>
            <person name="Ye Y.-Q."/>
            <person name="Du Z.-J."/>
        </authorList>
    </citation>
    <scope>NUCLEOTIDE SEQUENCE [LARGE SCALE GENOMIC DNA]</scope>
    <source>
        <strain evidence="2 3">ECK-19</strain>
    </source>
</reference>